<evidence type="ECO:0000256" key="6">
    <source>
        <dbReference type="ARBA" id="ARBA00022692"/>
    </source>
</evidence>
<sequence>MAKSTASDRLVFTILISIIIHLIVVLGISFDVFSEPSNSPINNLDITLVKQQDKIKPEEADFLAQADNEGGGETETPSPEPTPDMPVPVAEEDPASEPVSPLPTAPTEQEPLPVIEPKPTPEPPTPEPVVAETPQEEPKPAPPEPEPPQPEKSVETLTQQEADRQVQKVDKPETEVTPEAETAPEPEPRPSARDMMLQAKSEIHELQEKLNRTTKALSERPKKRRISASTKEFAAAAYMRAWEMKVERIGNMNYPQEARQKGLNGSLMLSVDINPDGSVPSGGIVISRSSGHDVLDEAAVRIVRLGAPYAAIPDNVLKDNDMLTIIRTWKFETGSGLSTR</sequence>
<dbReference type="STRING" id="392484.LP43_0496"/>
<dbReference type="NCBIfam" id="TIGR01352">
    <property type="entry name" value="tonB_Cterm"/>
    <property type="match status" value="1"/>
</dbReference>
<comment type="caution">
    <text evidence="13">The sequence shown here is derived from an EMBL/GenBank/DDBJ whole genome shotgun (WGS) entry which is preliminary data.</text>
</comment>
<protein>
    <submittedName>
        <fullName evidence="13">Ferric siderophore transport system, periplasmic binding protein TonB</fullName>
    </submittedName>
</protein>
<dbReference type="GO" id="GO:0055085">
    <property type="term" value="P:transmembrane transport"/>
    <property type="evidence" value="ECO:0007669"/>
    <property type="project" value="InterPro"/>
</dbReference>
<keyword evidence="3" id="KW-0813">Transport</keyword>
<dbReference type="AlphaFoldDB" id="A0A0A0BHR8"/>
<evidence type="ECO:0000256" key="2">
    <source>
        <dbReference type="ARBA" id="ARBA00006555"/>
    </source>
</evidence>
<keyword evidence="5" id="KW-0997">Cell inner membrane</keyword>
<feature type="compositionally biased region" description="Basic and acidic residues" evidence="10">
    <location>
        <begin position="161"/>
        <end position="174"/>
    </location>
</feature>
<evidence type="ECO:0000256" key="3">
    <source>
        <dbReference type="ARBA" id="ARBA00022448"/>
    </source>
</evidence>
<keyword evidence="9 11" id="KW-0472">Membrane</keyword>
<keyword evidence="6 11" id="KW-0812">Transmembrane</keyword>
<evidence type="ECO:0000256" key="4">
    <source>
        <dbReference type="ARBA" id="ARBA00022475"/>
    </source>
</evidence>
<feature type="region of interest" description="Disordered" evidence="10">
    <location>
        <begin position="57"/>
        <end position="191"/>
    </location>
</feature>
<keyword evidence="8 11" id="KW-1133">Transmembrane helix</keyword>
<dbReference type="GO" id="GO:0098797">
    <property type="term" value="C:plasma membrane protein complex"/>
    <property type="evidence" value="ECO:0007669"/>
    <property type="project" value="TreeGrafter"/>
</dbReference>
<dbReference type="InterPro" id="IPR051045">
    <property type="entry name" value="TonB-dependent_transducer"/>
</dbReference>
<feature type="compositionally biased region" description="Pro residues" evidence="10">
    <location>
        <begin position="140"/>
        <end position="150"/>
    </location>
</feature>
<dbReference type="PROSITE" id="PS52015">
    <property type="entry name" value="TONB_CTD"/>
    <property type="match status" value="1"/>
</dbReference>
<dbReference type="PANTHER" id="PTHR33446:SF11">
    <property type="entry name" value="TONB3"/>
    <property type="match status" value="1"/>
</dbReference>
<feature type="domain" description="TonB C-terminal" evidence="12">
    <location>
        <begin position="239"/>
        <end position="338"/>
    </location>
</feature>
<dbReference type="SUPFAM" id="SSF74653">
    <property type="entry name" value="TolA/TonB C-terminal domain"/>
    <property type="match status" value="1"/>
</dbReference>
<keyword evidence="7" id="KW-0653">Protein transport</keyword>
<dbReference type="EMBL" id="JRQD01000001">
    <property type="protein sequence ID" value="KGM08073.1"/>
    <property type="molecule type" value="Genomic_DNA"/>
</dbReference>
<evidence type="ECO:0000313" key="13">
    <source>
        <dbReference type="EMBL" id="KGM08073.1"/>
    </source>
</evidence>
<feature type="transmembrane region" description="Helical" evidence="11">
    <location>
        <begin position="12"/>
        <end position="33"/>
    </location>
</feature>
<dbReference type="Proteomes" id="UP000029999">
    <property type="component" value="Unassembled WGS sequence"/>
</dbReference>
<accession>A0A0A0BHR8</accession>
<evidence type="ECO:0000313" key="14">
    <source>
        <dbReference type="Proteomes" id="UP000029999"/>
    </source>
</evidence>
<dbReference type="GO" id="GO:0031992">
    <property type="term" value="F:energy transducer activity"/>
    <property type="evidence" value="ECO:0007669"/>
    <property type="project" value="TreeGrafter"/>
</dbReference>
<evidence type="ECO:0000256" key="10">
    <source>
        <dbReference type="SAM" id="MobiDB-lite"/>
    </source>
</evidence>
<name>A0A0A0BHR8_9GAMM</name>
<evidence type="ECO:0000256" key="7">
    <source>
        <dbReference type="ARBA" id="ARBA00022927"/>
    </source>
</evidence>
<gene>
    <name evidence="13" type="ORF">LP43_0496</name>
</gene>
<comment type="subcellular location">
    <subcellularLocation>
        <location evidence="1">Cell inner membrane</location>
        <topology evidence="1">Single-pass membrane protein</topology>
        <orientation evidence="1">Periplasmic side</orientation>
    </subcellularLocation>
</comment>
<evidence type="ECO:0000256" key="9">
    <source>
        <dbReference type="ARBA" id="ARBA00023136"/>
    </source>
</evidence>
<organism evidence="13 14">
    <name type="scientific">Methylophaga thiooxydans</name>
    <dbReference type="NCBI Taxonomy" id="392484"/>
    <lineage>
        <taxon>Bacteria</taxon>
        <taxon>Pseudomonadati</taxon>
        <taxon>Pseudomonadota</taxon>
        <taxon>Gammaproteobacteria</taxon>
        <taxon>Thiotrichales</taxon>
        <taxon>Piscirickettsiaceae</taxon>
        <taxon>Methylophaga</taxon>
    </lineage>
</organism>
<feature type="compositionally biased region" description="Pro residues" evidence="10">
    <location>
        <begin position="114"/>
        <end position="127"/>
    </location>
</feature>
<dbReference type="InterPro" id="IPR006260">
    <property type="entry name" value="TonB/TolA_C"/>
</dbReference>
<evidence type="ECO:0000256" key="8">
    <source>
        <dbReference type="ARBA" id="ARBA00022989"/>
    </source>
</evidence>
<dbReference type="Pfam" id="PF03544">
    <property type="entry name" value="TonB_C"/>
    <property type="match status" value="1"/>
</dbReference>
<dbReference type="Gene3D" id="3.30.1150.10">
    <property type="match status" value="1"/>
</dbReference>
<evidence type="ECO:0000256" key="11">
    <source>
        <dbReference type="SAM" id="Phobius"/>
    </source>
</evidence>
<evidence type="ECO:0000256" key="1">
    <source>
        <dbReference type="ARBA" id="ARBA00004383"/>
    </source>
</evidence>
<dbReference type="RefSeq" id="WP_036311576.1">
    <property type="nucleotide sequence ID" value="NZ_JRQD01000001.1"/>
</dbReference>
<evidence type="ECO:0000256" key="5">
    <source>
        <dbReference type="ARBA" id="ARBA00022519"/>
    </source>
</evidence>
<dbReference type="GO" id="GO:0015031">
    <property type="term" value="P:protein transport"/>
    <property type="evidence" value="ECO:0007669"/>
    <property type="project" value="UniProtKB-KW"/>
</dbReference>
<comment type="similarity">
    <text evidence="2">Belongs to the TonB family.</text>
</comment>
<keyword evidence="4" id="KW-1003">Cell membrane</keyword>
<reference evidence="13 14" key="1">
    <citation type="submission" date="2014-09" db="EMBL/GenBank/DDBJ databases">
        <authorList>
            <person name="Grob C."/>
            <person name="Taubert M."/>
            <person name="Howat A.M."/>
            <person name="Burns O.J."/>
            <person name="Dixon J.L."/>
            <person name="Chen Y."/>
            <person name="Murrell J.C."/>
        </authorList>
    </citation>
    <scope>NUCLEOTIDE SEQUENCE [LARGE SCALE GENOMIC DNA]</scope>
    <source>
        <strain evidence="13">L4</strain>
    </source>
</reference>
<evidence type="ECO:0000259" key="12">
    <source>
        <dbReference type="PROSITE" id="PS52015"/>
    </source>
</evidence>
<dbReference type="InterPro" id="IPR037682">
    <property type="entry name" value="TonB_C"/>
</dbReference>
<dbReference type="PANTHER" id="PTHR33446">
    <property type="entry name" value="PROTEIN TONB-RELATED"/>
    <property type="match status" value="1"/>
</dbReference>
<proteinExistence type="inferred from homology"/>